<dbReference type="Proteomes" id="UP001431902">
    <property type="component" value="Unassembled WGS sequence"/>
</dbReference>
<dbReference type="PROSITE" id="PS51257">
    <property type="entry name" value="PROKAR_LIPOPROTEIN"/>
    <property type="match status" value="1"/>
</dbReference>
<evidence type="ECO:0000313" key="2">
    <source>
        <dbReference type="Proteomes" id="UP001431902"/>
    </source>
</evidence>
<gene>
    <name evidence="1" type="ORF">QLQ16_14960</name>
</gene>
<comment type="caution">
    <text evidence="1">The sequence shown here is derived from an EMBL/GenBank/DDBJ whole genome shotgun (WGS) entry which is preliminary data.</text>
</comment>
<accession>A0ABT6XAH3</accession>
<evidence type="ECO:0000313" key="1">
    <source>
        <dbReference type="EMBL" id="MDI9235137.1"/>
    </source>
</evidence>
<reference evidence="1" key="1">
    <citation type="submission" date="2023-05" db="EMBL/GenBank/DDBJ databases">
        <title>Limnohabitans sp. strain HM2-2 Genome sequencing and assembly.</title>
        <authorList>
            <person name="Jung Y."/>
        </authorList>
    </citation>
    <scope>NUCLEOTIDE SEQUENCE</scope>
    <source>
        <strain evidence="1">HM2-2</strain>
    </source>
</reference>
<dbReference type="RefSeq" id="WP_283225481.1">
    <property type="nucleotide sequence ID" value="NZ_JASGBH010000014.1"/>
</dbReference>
<keyword evidence="2" id="KW-1185">Reference proteome</keyword>
<organism evidence="1 2">
    <name type="scientific">Limnohabitans lacus</name>
    <dbReference type="NCBI Taxonomy" id="3045173"/>
    <lineage>
        <taxon>Bacteria</taxon>
        <taxon>Pseudomonadati</taxon>
        <taxon>Pseudomonadota</taxon>
        <taxon>Betaproteobacteria</taxon>
        <taxon>Burkholderiales</taxon>
        <taxon>Comamonadaceae</taxon>
        <taxon>Limnohabitans</taxon>
    </lineage>
</organism>
<protein>
    <submittedName>
        <fullName evidence="1">Uncharacterized protein</fullName>
    </submittedName>
</protein>
<proteinExistence type="predicted"/>
<name>A0ABT6XAH3_9BURK</name>
<dbReference type="EMBL" id="JASGBH010000014">
    <property type="protein sequence ID" value="MDI9235137.1"/>
    <property type="molecule type" value="Genomic_DNA"/>
</dbReference>
<sequence length="300" mass="34064">MINTLNKFFAVLLIIIGIAACGKKQEDGLSTNNPPAATDNTPIYRQTEKFGTVSNQTLVPVFEVPSQYTKYTRQEVSEASKDEYQKLPEFSFEGYVNTWIQQAASVENPDWIVLAGIINPQLATDTNEFKKQEAAEKIKNEMASDKSKLNVVYGWQGEMLYIAGPDVSNGEYYLTIRPNASYQVVSYLNSKNYRYSLFYRPDFKALGMLGDNRGDMQLTVKVPVEKAKEIESLRDGQKTMIRVYGIVKGLTDERRPQIRKDSSEASLRVEVKALEFGVRMNGQFKTFFFLDSDQLKKSKT</sequence>